<protein>
    <submittedName>
        <fullName evidence="3">Peptide-N4-(N-acetyl-beta-glucosaminyl)asparagine amidase A</fullName>
    </submittedName>
</protein>
<dbReference type="PANTHER" id="PTHR31104">
    <property type="entry name" value="PEPTIDE-N4-(N-ACETYL-BETA-GLUCOSAMINYL)ASPARAGINE AMIDASE A PROTEIN"/>
    <property type="match status" value="1"/>
</dbReference>
<comment type="caution">
    <text evidence="3">The sequence shown here is derived from an EMBL/GenBank/DDBJ whole genome shotgun (WGS) entry which is preliminary data.</text>
</comment>
<evidence type="ECO:0000259" key="2">
    <source>
        <dbReference type="Pfam" id="PF12222"/>
    </source>
</evidence>
<dbReference type="InterPro" id="IPR021102">
    <property type="entry name" value="PNGase_A"/>
</dbReference>
<dbReference type="InterPro" id="IPR056948">
    <property type="entry name" value="PNGaseA_N"/>
</dbReference>
<accession>A0AAW2LEK0</accession>
<name>A0AAW2LEK0_9LAMI</name>
<feature type="compositionally biased region" description="Basic residues" evidence="1">
    <location>
        <begin position="53"/>
        <end position="67"/>
    </location>
</feature>
<evidence type="ECO:0000313" key="3">
    <source>
        <dbReference type="EMBL" id="KAL0317037.1"/>
    </source>
</evidence>
<dbReference type="EMBL" id="JACGWK010000014">
    <property type="protein sequence ID" value="KAL0317037.1"/>
    <property type="molecule type" value="Genomic_DNA"/>
</dbReference>
<evidence type="ECO:0000256" key="1">
    <source>
        <dbReference type="SAM" id="MobiDB-lite"/>
    </source>
</evidence>
<dbReference type="Pfam" id="PF12222">
    <property type="entry name" value="PNGaseA"/>
    <property type="match status" value="1"/>
</dbReference>
<reference evidence="3" key="1">
    <citation type="submission" date="2020-06" db="EMBL/GenBank/DDBJ databases">
        <authorList>
            <person name="Li T."/>
            <person name="Hu X."/>
            <person name="Zhang T."/>
            <person name="Song X."/>
            <person name="Zhang H."/>
            <person name="Dai N."/>
            <person name="Sheng W."/>
            <person name="Hou X."/>
            <person name="Wei L."/>
        </authorList>
    </citation>
    <scope>NUCLEOTIDE SEQUENCE</scope>
    <source>
        <strain evidence="3">G01</strain>
        <tissue evidence="3">Leaf</tissue>
    </source>
</reference>
<feature type="region of interest" description="Disordered" evidence="1">
    <location>
        <begin position="48"/>
        <end position="72"/>
    </location>
</feature>
<gene>
    <name evidence="3" type="ORF">Sangu_2118000</name>
</gene>
<sequence length="631" mass="70329">MYLFAIFANTPPRGQKLNVINPAFLSGHQNPSLLLLLLITLTPPLSASSPPSHHSHLTKNRLHRRKSSTPPQEYIEVTRPLPSDSLTPSCTLPVLSHSFGNTINLPPTNTTYSPPRNCSWSRAVLHLSAASNGSQYDRIAAVWLSGAELLRTSTPEPTPEGIFWNVRKDVTRYSSLLRQSDLTLSVMLENIVNDVYTGVYRVNLTFLYYDVAGNGTTNKTSNLALSLFSSNRKSTIRKLKDSPVPPTLKSSLDLDEKPADLIIPISATGDEGFWFRIQSESDAVYQGIQIPMNTYRAVIEVYISFHGNDEFWYSNPPDSYIEVNGLPTKRGHGAYREVVVKLDDNVVGSVVPLPVIFTGGINPLFWEPVVSIGAFDLPSYEIELTPFLGMLLDGKVHYFRLGVADAISFWLVDANLHLWLDDRVDKVQAGPIKYNYPSRCVERESEFQQLDGNFEIEGKRETEFSGWVNSTAGNFTTYLWSKLKFENTVKFKNNGTEKEVKQKVKVTNEVKVESASGASVSSITVRRKYPLKITTSTLPGSGKDTYLMITKLEHSLEEEKEDGNLESTLDNSQQLSGWMFVQDHDVLSGAATTHQSYVVEDSFGCFSRQVLAENGSIKNDTKSFLCARATS</sequence>
<dbReference type="AlphaFoldDB" id="A0AAW2LEK0"/>
<reference evidence="3" key="2">
    <citation type="journal article" date="2024" name="Plant">
        <title>Genomic evolution and insights into agronomic trait innovations of Sesamum species.</title>
        <authorList>
            <person name="Miao H."/>
            <person name="Wang L."/>
            <person name="Qu L."/>
            <person name="Liu H."/>
            <person name="Sun Y."/>
            <person name="Le M."/>
            <person name="Wang Q."/>
            <person name="Wei S."/>
            <person name="Zheng Y."/>
            <person name="Lin W."/>
            <person name="Duan Y."/>
            <person name="Cao H."/>
            <person name="Xiong S."/>
            <person name="Wang X."/>
            <person name="Wei L."/>
            <person name="Li C."/>
            <person name="Ma Q."/>
            <person name="Ju M."/>
            <person name="Zhao R."/>
            <person name="Li G."/>
            <person name="Mu C."/>
            <person name="Tian Q."/>
            <person name="Mei H."/>
            <person name="Zhang T."/>
            <person name="Gao T."/>
            <person name="Zhang H."/>
        </authorList>
    </citation>
    <scope>NUCLEOTIDE SEQUENCE</scope>
    <source>
        <strain evidence="3">G01</strain>
    </source>
</reference>
<organism evidence="3">
    <name type="scientific">Sesamum angustifolium</name>
    <dbReference type="NCBI Taxonomy" id="2727405"/>
    <lineage>
        <taxon>Eukaryota</taxon>
        <taxon>Viridiplantae</taxon>
        <taxon>Streptophyta</taxon>
        <taxon>Embryophyta</taxon>
        <taxon>Tracheophyta</taxon>
        <taxon>Spermatophyta</taxon>
        <taxon>Magnoliopsida</taxon>
        <taxon>eudicotyledons</taxon>
        <taxon>Gunneridae</taxon>
        <taxon>Pentapetalae</taxon>
        <taxon>asterids</taxon>
        <taxon>lamiids</taxon>
        <taxon>Lamiales</taxon>
        <taxon>Pedaliaceae</taxon>
        <taxon>Sesamum</taxon>
    </lineage>
</organism>
<feature type="domain" description="Peptide N-acetyl-beta-D-glucosaminyl asparaginase amidase A N-terminal" evidence="2">
    <location>
        <begin position="84"/>
        <end position="432"/>
    </location>
</feature>
<proteinExistence type="predicted"/>